<evidence type="ECO:0000313" key="2">
    <source>
        <dbReference type="Proteomes" id="UP000265618"/>
    </source>
</evidence>
<comment type="caution">
    <text evidence="1">The sequence shown here is derived from an EMBL/GenBank/DDBJ whole genome shotgun (WGS) entry which is preliminary data.</text>
</comment>
<sequence>MANALVLSNRFRGRGPVTLTPAEVVGLQQWLGEYGTVRESIDTVWHSLKAIRKSEKALAPHKHHSLSHNVSHALWKHKPKTDTWLLNSEIHDIMSHLAGPSPPMVFMRYSKYPIRHQAPQRERERIEAEESRFGGRVVNGSAVYKVGESEFIVDEIQPETALRLPLEHIEHRPSELRESSVCIVDCNGHFVAALACHITPDTPVVQDTEFEVVSEHGMPQPEGVPALLLFNSLPGPVKGSACIATYDMCHGY</sequence>
<proteinExistence type="predicted"/>
<organism evidence="1 2">
    <name type="scientific">Kipferlia bialata</name>
    <dbReference type="NCBI Taxonomy" id="797122"/>
    <lineage>
        <taxon>Eukaryota</taxon>
        <taxon>Metamonada</taxon>
        <taxon>Carpediemonas-like organisms</taxon>
        <taxon>Kipferlia</taxon>
    </lineage>
</organism>
<keyword evidence="2" id="KW-1185">Reference proteome</keyword>
<dbReference type="AlphaFoldDB" id="A0A9K3GJ59"/>
<name>A0A9K3GJ59_9EUKA</name>
<reference evidence="1 2" key="1">
    <citation type="journal article" date="2018" name="PLoS ONE">
        <title>The draft genome of Kipferlia bialata reveals reductive genome evolution in fornicate parasites.</title>
        <authorList>
            <person name="Tanifuji G."/>
            <person name="Takabayashi S."/>
            <person name="Kume K."/>
            <person name="Takagi M."/>
            <person name="Nakayama T."/>
            <person name="Kamikawa R."/>
            <person name="Inagaki Y."/>
            <person name="Hashimoto T."/>
        </authorList>
    </citation>
    <scope>NUCLEOTIDE SEQUENCE [LARGE SCALE GENOMIC DNA]</scope>
    <source>
        <strain evidence="1">NY0173</strain>
    </source>
</reference>
<accession>A0A9K3GJ59</accession>
<gene>
    <name evidence="1" type="ORF">KIPB_006512</name>
</gene>
<dbReference type="Proteomes" id="UP000265618">
    <property type="component" value="Unassembled WGS sequence"/>
</dbReference>
<protein>
    <submittedName>
        <fullName evidence="1">Uncharacterized protein</fullName>
    </submittedName>
</protein>
<evidence type="ECO:0000313" key="1">
    <source>
        <dbReference type="EMBL" id="GIQ84928.1"/>
    </source>
</evidence>
<dbReference type="EMBL" id="BDIP01001682">
    <property type="protein sequence ID" value="GIQ84928.1"/>
    <property type="molecule type" value="Genomic_DNA"/>
</dbReference>